<dbReference type="GO" id="GO:0016813">
    <property type="term" value="F:hydrolase activity, acting on carbon-nitrogen (but not peptide) bonds, in linear amidines"/>
    <property type="evidence" value="ECO:0007669"/>
    <property type="project" value="InterPro"/>
</dbReference>
<dbReference type="KEGG" id="bcoh:BC6307_14285"/>
<keyword evidence="6" id="KW-1185">Reference proteome</keyword>
<feature type="binding site" evidence="3">
    <location>
        <position position="97"/>
    </location>
    <ligand>
        <name>Zn(2+)</name>
        <dbReference type="ChEBI" id="CHEBI:29105"/>
        <label>1</label>
    </ligand>
</feature>
<protein>
    <submittedName>
        <fullName evidence="5">Allantoate amidohydrolase</fullName>
    </submittedName>
</protein>
<dbReference type="InterPro" id="IPR002933">
    <property type="entry name" value="Peptidase_M20"/>
</dbReference>
<evidence type="ECO:0000259" key="4">
    <source>
        <dbReference type="Pfam" id="PF07687"/>
    </source>
</evidence>
<dbReference type="PANTHER" id="PTHR32494">
    <property type="entry name" value="ALLANTOATE DEIMINASE-RELATED"/>
    <property type="match status" value="1"/>
</dbReference>
<dbReference type="RefSeq" id="WP_066414449.1">
    <property type="nucleotide sequence ID" value="NZ_CP018866.1"/>
</dbReference>
<comment type="similarity">
    <text evidence="1">Belongs to the peptidase M20 family.</text>
</comment>
<dbReference type="GO" id="GO:0046872">
    <property type="term" value="F:metal ion binding"/>
    <property type="evidence" value="ECO:0007669"/>
    <property type="project" value="UniProtKB-KW"/>
</dbReference>
<gene>
    <name evidence="5" type="ORF">BC6307_14285</name>
</gene>
<evidence type="ECO:0000256" key="1">
    <source>
        <dbReference type="ARBA" id="ARBA00006153"/>
    </source>
</evidence>
<feature type="binding site" evidence="3">
    <location>
        <position position="108"/>
    </location>
    <ligand>
        <name>Zn(2+)</name>
        <dbReference type="ChEBI" id="CHEBI:29105"/>
        <label>2</label>
    </ligand>
</feature>
<reference evidence="5 6" key="1">
    <citation type="submission" date="2016-12" db="EMBL/GenBank/DDBJ databases">
        <title>The whole genome sequencing and assembly of Bacillus cohnii DSM 6307T strain.</title>
        <authorList>
            <person name="Lee Y.-J."/>
            <person name="Yi H."/>
            <person name="Bahn Y.-S."/>
            <person name="Kim J.F."/>
            <person name="Lee D.-W."/>
        </authorList>
    </citation>
    <scope>NUCLEOTIDE SEQUENCE [LARGE SCALE GENOMIC DNA]</scope>
    <source>
        <strain evidence="5 6">DSM 6307</strain>
    </source>
</reference>
<dbReference type="InterPro" id="IPR010158">
    <property type="entry name" value="Amidase_Cbmase"/>
</dbReference>
<evidence type="ECO:0000313" key="5">
    <source>
        <dbReference type="EMBL" id="AST92375.1"/>
    </source>
</evidence>
<dbReference type="STRING" id="1314751.GCA_001591425_01608"/>
<dbReference type="SUPFAM" id="SSF55031">
    <property type="entry name" value="Bacterial exopeptidase dimerisation domain"/>
    <property type="match status" value="1"/>
</dbReference>
<dbReference type="NCBIfam" id="NF006771">
    <property type="entry name" value="PRK09290.1-5"/>
    <property type="match status" value="1"/>
</dbReference>
<dbReference type="PANTHER" id="PTHR32494:SF5">
    <property type="entry name" value="ALLANTOATE AMIDOHYDROLASE"/>
    <property type="match status" value="1"/>
</dbReference>
<feature type="binding site" evidence="3">
    <location>
        <position position="208"/>
    </location>
    <ligand>
        <name>Zn(2+)</name>
        <dbReference type="ChEBI" id="CHEBI:29105"/>
        <label>1</label>
    </ligand>
</feature>
<evidence type="ECO:0000256" key="3">
    <source>
        <dbReference type="PIRSR" id="PIRSR001235-1"/>
    </source>
</evidence>
<feature type="binding site" evidence="3">
    <location>
        <position position="400"/>
    </location>
    <ligand>
        <name>Zn(2+)</name>
        <dbReference type="ChEBI" id="CHEBI:29105"/>
        <label>2</label>
    </ligand>
</feature>
<comment type="cofactor">
    <cofactor evidence="3">
        <name>Zn(2+)</name>
        <dbReference type="ChEBI" id="CHEBI:29105"/>
    </cofactor>
    <text evidence="3">Binds 2 Zn(2+) ions per subunit.</text>
</comment>
<dbReference type="EMBL" id="CP018866">
    <property type="protein sequence ID" value="AST92375.1"/>
    <property type="molecule type" value="Genomic_DNA"/>
</dbReference>
<sequence length="427" mass="46760">MTLLNKLLHNYDITLDKAGVSGTRLAQRLDSLSKIGPTPEGGSFRLGLSLEEKQAKELVKTWMKEAGLEVTEDGAGNVFGKLEGKNSSLPSIWTGSHVDSVPNGGHFDGPLGVLAALEVIEAWKETGFQPNRNVEVVIFTDEEGSRFYSGLMGSRAVTGEIEYNVQFERVDSEGTTFSQALEAYGSNREQFKKAKRNMEEVELFVEVHIEQGKQLEKANMPVGIVTGIAGPYVMEVHFSGVAGHAGNTPMNDRTDALVTASEFICKVETLPAQISSTAVATVGKLFVKPNGVNVIPGQVELFVDIRDIDEENRDKLVDLVHQAAYEIATNRGVEAKVVEHLRIPPVPIRQELQEKLKSVLENYGIEPTYIPSGAGHDAMILGNKVPVAMIFARSKDGISHNPKEWTTLNDCVYSVHVLKDFIEEISD</sequence>
<dbReference type="Pfam" id="PF01546">
    <property type="entry name" value="Peptidase_M20"/>
    <property type="match status" value="1"/>
</dbReference>
<dbReference type="Gene3D" id="3.30.70.360">
    <property type="match status" value="1"/>
</dbReference>
<evidence type="ECO:0000256" key="2">
    <source>
        <dbReference type="ARBA" id="ARBA00022801"/>
    </source>
</evidence>
<evidence type="ECO:0000313" key="6">
    <source>
        <dbReference type="Proteomes" id="UP000215224"/>
    </source>
</evidence>
<dbReference type="NCBIfam" id="TIGR01879">
    <property type="entry name" value="hydantase"/>
    <property type="match status" value="1"/>
</dbReference>
<dbReference type="InterPro" id="IPR011650">
    <property type="entry name" value="Peptidase_M20_dimer"/>
</dbReference>
<proteinExistence type="inferred from homology"/>
<dbReference type="SUPFAM" id="SSF53187">
    <property type="entry name" value="Zn-dependent exopeptidases"/>
    <property type="match status" value="1"/>
</dbReference>
<feature type="binding site" evidence="3">
    <location>
        <position position="108"/>
    </location>
    <ligand>
        <name>Zn(2+)</name>
        <dbReference type="ChEBI" id="CHEBI:29105"/>
        <label>1</label>
    </ligand>
</feature>
<dbReference type="Gene3D" id="3.40.630.10">
    <property type="entry name" value="Zn peptidases"/>
    <property type="match status" value="1"/>
</dbReference>
<keyword evidence="3" id="KW-0862">Zinc</keyword>
<dbReference type="Proteomes" id="UP000215224">
    <property type="component" value="Chromosome"/>
</dbReference>
<organism evidence="5 6">
    <name type="scientific">Sutcliffiella cohnii</name>
    <dbReference type="NCBI Taxonomy" id="33932"/>
    <lineage>
        <taxon>Bacteria</taxon>
        <taxon>Bacillati</taxon>
        <taxon>Bacillota</taxon>
        <taxon>Bacilli</taxon>
        <taxon>Bacillales</taxon>
        <taxon>Bacillaceae</taxon>
        <taxon>Sutcliffiella</taxon>
    </lineage>
</organism>
<keyword evidence="2 5" id="KW-0378">Hydrolase</keyword>
<dbReference type="Pfam" id="PF07687">
    <property type="entry name" value="M20_dimer"/>
    <property type="match status" value="1"/>
</dbReference>
<name>A0A223KSA2_9BACI</name>
<dbReference type="CDD" id="cd03884">
    <property type="entry name" value="M20_bAS"/>
    <property type="match status" value="1"/>
</dbReference>
<accession>A0A223KSA2</accession>
<keyword evidence="3" id="KW-0479">Metal-binding</keyword>
<feature type="domain" description="Peptidase M20 dimerisation" evidence="4">
    <location>
        <begin position="234"/>
        <end position="326"/>
    </location>
</feature>
<dbReference type="AlphaFoldDB" id="A0A223KSA2"/>
<dbReference type="PIRSF" id="PIRSF001235">
    <property type="entry name" value="Amidase_carbamoylase"/>
    <property type="match status" value="1"/>
</dbReference>
<feature type="binding site" evidence="3">
    <location>
        <position position="143"/>
    </location>
    <ligand>
        <name>Zn(2+)</name>
        <dbReference type="ChEBI" id="CHEBI:29105"/>
        <label>2</label>
    </ligand>
</feature>
<dbReference type="InterPro" id="IPR036264">
    <property type="entry name" value="Bact_exopeptidase_dim_dom"/>
</dbReference>